<dbReference type="GO" id="GO:0006352">
    <property type="term" value="P:DNA-templated transcription initiation"/>
    <property type="evidence" value="ECO:0007669"/>
    <property type="project" value="InterPro"/>
</dbReference>
<sequence>MCFLILTNLNILKTSDIYIEQQLVCKFISGDKSAFEAIFHHTKGKMKGFLKKVVPIDEDPENVLQEVYVKLWENRQSINPNNHFETFLFSIAKNLVIDIMRKRLNKQKYLENLYIHIKGGQNNSLDTLAKIEYSELEQKIFDLIEKLPKKRQLIFKLNRLEGFTYKEIAKKLNISENTVDTQMRQALSFLRREMNIYFSILILLFINR</sequence>
<organism evidence="7 8">
    <name type="scientific">Maribellus comscasis</name>
    <dbReference type="NCBI Taxonomy" id="2681766"/>
    <lineage>
        <taxon>Bacteria</taxon>
        <taxon>Pseudomonadati</taxon>
        <taxon>Bacteroidota</taxon>
        <taxon>Bacteroidia</taxon>
        <taxon>Marinilabiliales</taxon>
        <taxon>Prolixibacteraceae</taxon>
        <taxon>Maribellus</taxon>
    </lineage>
</organism>
<dbReference type="Gene3D" id="1.10.10.10">
    <property type="entry name" value="Winged helix-like DNA-binding domain superfamily/Winged helix DNA-binding domain"/>
    <property type="match status" value="1"/>
</dbReference>
<dbReference type="KEGG" id="mcos:GM418_01750"/>
<dbReference type="InterPro" id="IPR039425">
    <property type="entry name" value="RNA_pol_sigma-70-like"/>
</dbReference>
<evidence type="ECO:0000256" key="1">
    <source>
        <dbReference type="ARBA" id="ARBA00010641"/>
    </source>
</evidence>
<reference evidence="7 8" key="1">
    <citation type="submission" date="2019-11" db="EMBL/GenBank/DDBJ databases">
        <authorList>
            <person name="Zheng R.K."/>
            <person name="Sun C.M."/>
        </authorList>
    </citation>
    <scope>NUCLEOTIDE SEQUENCE [LARGE SCALE GENOMIC DNA]</scope>
    <source>
        <strain evidence="7 8">WC007</strain>
    </source>
</reference>
<dbReference type="Gene3D" id="1.10.1740.10">
    <property type="match status" value="1"/>
</dbReference>
<comment type="similarity">
    <text evidence="1">Belongs to the sigma-70 factor family. ECF subfamily.</text>
</comment>
<dbReference type="InterPro" id="IPR013325">
    <property type="entry name" value="RNA_pol_sigma_r2"/>
</dbReference>
<dbReference type="InterPro" id="IPR014327">
    <property type="entry name" value="RNA_pol_sigma70_bacteroid"/>
</dbReference>
<dbReference type="Proteomes" id="UP000428260">
    <property type="component" value="Chromosome"/>
</dbReference>
<keyword evidence="8" id="KW-1185">Reference proteome</keyword>
<dbReference type="InterPro" id="IPR013324">
    <property type="entry name" value="RNA_pol_sigma_r3/r4-like"/>
</dbReference>
<dbReference type="SUPFAM" id="SSF88946">
    <property type="entry name" value="Sigma2 domain of RNA polymerase sigma factors"/>
    <property type="match status" value="1"/>
</dbReference>
<evidence type="ECO:0000313" key="8">
    <source>
        <dbReference type="Proteomes" id="UP000428260"/>
    </source>
</evidence>
<gene>
    <name evidence="7" type="ORF">GM418_01750</name>
</gene>
<dbReference type="PANTHER" id="PTHR43133:SF46">
    <property type="entry name" value="RNA POLYMERASE SIGMA-70 FACTOR ECF SUBFAMILY"/>
    <property type="match status" value="1"/>
</dbReference>
<accession>A0A6I6JJH7</accession>
<evidence type="ECO:0000313" key="7">
    <source>
        <dbReference type="EMBL" id="QGY42421.1"/>
    </source>
</evidence>
<dbReference type="InterPro" id="IPR007627">
    <property type="entry name" value="RNA_pol_sigma70_r2"/>
</dbReference>
<dbReference type="AlphaFoldDB" id="A0A6I6JJH7"/>
<name>A0A6I6JJH7_9BACT</name>
<dbReference type="InterPro" id="IPR013249">
    <property type="entry name" value="RNA_pol_sigma70_r4_t2"/>
</dbReference>
<dbReference type="EMBL" id="CP046401">
    <property type="protein sequence ID" value="QGY42421.1"/>
    <property type="molecule type" value="Genomic_DNA"/>
</dbReference>
<dbReference type="SUPFAM" id="SSF88659">
    <property type="entry name" value="Sigma3 and sigma4 domains of RNA polymerase sigma factors"/>
    <property type="match status" value="1"/>
</dbReference>
<dbReference type="PANTHER" id="PTHR43133">
    <property type="entry name" value="RNA POLYMERASE ECF-TYPE SIGMA FACTO"/>
    <property type="match status" value="1"/>
</dbReference>
<dbReference type="InterPro" id="IPR036388">
    <property type="entry name" value="WH-like_DNA-bd_sf"/>
</dbReference>
<proteinExistence type="inferred from homology"/>
<dbReference type="Pfam" id="PF08281">
    <property type="entry name" value="Sigma70_r4_2"/>
    <property type="match status" value="1"/>
</dbReference>
<dbReference type="CDD" id="cd06171">
    <property type="entry name" value="Sigma70_r4"/>
    <property type="match status" value="1"/>
</dbReference>
<dbReference type="NCBIfam" id="TIGR02985">
    <property type="entry name" value="Sig70_bacteroi1"/>
    <property type="match status" value="1"/>
</dbReference>
<protein>
    <submittedName>
        <fullName evidence="7">RNA polymerase sigma-70 factor</fullName>
    </submittedName>
</protein>
<dbReference type="GO" id="GO:0003677">
    <property type="term" value="F:DNA binding"/>
    <property type="evidence" value="ECO:0007669"/>
    <property type="project" value="InterPro"/>
</dbReference>
<keyword evidence="2" id="KW-0805">Transcription regulation</keyword>
<keyword evidence="4" id="KW-0804">Transcription</keyword>
<feature type="domain" description="RNA polymerase sigma-70 region 2" evidence="5">
    <location>
        <begin position="39"/>
        <end position="103"/>
    </location>
</feature>
<keyword evidence="3" id="KW-0731">Sigma factor</keyword>
<dbReference type="Pfam" id="PF04542">
    <property type="entry name" value="Sigma70_r2"/>
    <property type="match status" value="1"/>
</dbReference>
<evidence type="ECO:0000259" key="6">
    <source>
        <dbReference type="Pfam" id="PF08281"/>
    </source>
</evidence>
<dbReference type="InterPro" id="IPR014284">
    <property type="entry name" value="RNA_pol_sigma-70_dom"/>
</dbReference>
<evidence type="ECO:0000256" key="3">
    <source>
        <dbReference type="ARBA" id="ARBA00023082"/>
    </source>
</evidence>
<evidence type="ECO:0000256" key="4">
    <source>
        <dbReference type="ARBA" id="ARBA00023163"/>
    </source>
</evidence>
<dbReference type="NCBIfam" id="TIGR02937">
    <property type="entry name" value="sigma70-ECF"/>
    <property type="match status" value="1"/>
</dbReference>
<evidence type="ECO:0000256" key="2">
    <source>
        <dbReference type="ARBA" id="ARBA00023015"/>
    </source>
</evidence>
<dbReference type="GO" id="GO:0016987">
    <property type="term" value="F:sigma factor activity"/>
    <property type="evidence" value="ECO:0007669"/>
    <property type="project" value="UniProtKB-KW"/>
</dbReference>
<evidence type="ECO:0000259" key="5">
    <source>
        <dbReference type="Pfam" id="PF04542"/>
    </source>
</evidence>
<feature type="domain" description="RNA polymerase sigma factor 70 region 4 type 2" evidence="6">
    <location>
        <begin position="139"/>
        <end position="190"/>
    </location>
</feature>